<dbReference type="Proteomes" id="UP000199534">
    <property type="component" value="Unassembled WGS sequence"/>
</dbReference>
<reference evidence="4 5" key="1">
    <citation type="submission" date="2016-10" db="EMBL/GenBank/DDBJ databases">
        <authorList>
            <person name="de Groot N.N."/>
        </authorList>
    </citation>
    <scope>NUCLEOTIDE SEQUENCE [LARGE SCALE GENOMIC DNA]</scope>
    <source>
        <strain evidence="4 5">DSM 21019</strain>
    </source>
</reference>
<evidence type="ECO:0000259" key="3">
    <source>
        <dbReference type="Pfam" id="PF00588"/>
    </source>
</evidence>
<accession>A0A1I6FSF2</accession>
<dbReference type="STRING" id="400055.SAMN04490243_0568"/>
<dbReference type="SUPFAM" id="SSF75217">
    <property type="entry name" value="alpha/beta knot"/>
    <property type="match status" value="1"/>
</dbReference>
<dbReference type="PANTHER" id="PTHR46429:SF1">
    <property type="entry name" value="23S RRNA (GUANOSINE-2'-O-)-METHYLTRANSFERASE RLMB"/>
    <property type="match status" value="1"/>
</dbReference>
<feature type="domain" description="tRNA/rRNA methyltransferase SpoU type" evidence="3">
    <location>
        <begin position="25"/>
        <end position="168"/>
    </location>
</feature>
<keyword evidence="2" id="KW-0808">Transferase</keyword>
<dbReference type="GO" id="GO:0008173">
    <property type="term" value="F:RNA methyltransferase activity"/>
    <property type="evidence" value="ECO:0007669"/>
    <property type="project" value="InterPro"/>
</dbReference>
<dbReference type="InterPro" id="IPR029028">
    <property type="entry name" value="Alpha/beta_knot_MTases"/>
</dbReference>
<evidence type="ECO:0000256" key="2">
    <source>
        <dbReference type="ARBA" id="ARBA00022679"/>
    </source>
</evidence>
<dbReference type="GO" id="GO:0032259">
    <property type="term" value="P:methylation"/>
    <property type="evidence" value="ECO:0007669"/>
    <property type="project" value="UniProtKB-KW"/>
</dbReference>
<dbReference type="Gene3D" id="3.40.1280.10">
    <property type="match status" value="1"/>
</dbReference>
<keyword evidence="5" id="KW-1185">Reference proteome</keyword>
<keyword evidence="1 4" id="KW-0489">Methyltransferase</keyword>
<dbReference type="InterPro" id="IPR004441">
    <property type="entry name" value="rRNA_MeTrfase_TrmH"/>
</dbReference>
<evidence type="ECO:0000313" key="4">
    <source>
        <dbReference type="EMBL" id="SFR32875.1"/>
    </source>
</evidence>
<dbReference type="RefSeq" id="WP_092980515.1">
    <property type="nucleotide sequence ID" value="NZ_FOYQ01000001.1"/>
</dbReference>
<dbReference type="OrthoDB" id="9795352at2"/>
<dbReference type="InterPro" id="IPR001537">
    <property type="entry name" value="SpoU_MeTrfase"/>
</dbReference>
<dbReference type="Pfam" id="PF00588">
    <property type="entry name" value="SpoU_methylase"/>
    <property type="match status" value="1"/>
</dbReference>
<dbReference type="PANTHER" id="PTHR46429">
    <property type="entry name" value="23S RRNA (GUANOSINE-2'-O-)-METHYLTRANSFERASE RLMB"/>
    <property type="match status" value="1"/>
</dbReference>
<protein>
    <submittedName>
        <fullName evidence="4">SpoU rRNA Methylase family protein</fullName>
    </submittedName>
</protein>
<evidence type="ECO:0000256" key="1">
    <source>
        <dbReference type="ARBA" id="ARBA00022603"/>
    </source>
</evidence>
<dbReference type="GO" id="GO:0005829">
    <property type="term" value="C:cytosol"/>
    <property type="evidence" value="ECO:0007669"/>
    <property type="project" value="TreeGrafter"/>
</dbReference>
<dbReference type="GO" id="GO:0003723">
    <property type="term" value="F:RNA binding"/>
    <property type="evidence" value="ECO:0007669"/>
    <property type="project" value="InterPro"/>
</dbReference>
<dbReference type="GO" id="GO:0006396">
    <property type="term" value="P:RNA processing"/>
    <property type="evidence" value="ECO:0007669"/>
    <property type="project" value="InterPro"/>
</dbReference>
<sequence length="181" mass="19762">MRKLKNEELGRLSPEEFREAPKIPVHVVLDNVRSAHNVGSVFRSSDAFRVEKIWLCGITATPPNRDIRKTALGATESVAWEYAESTPELIGQLQGEGFQCFAVEQATRAQELADFQPVVNTPIALILGHEVDGVAQEVVDVCDGVLEIPQHGTKHSLNVSVAAGIVLWEVSRKLSPASSKL</sequence>
<organism evidence="4 5">
    <name type="scientific">Robiginitalea myxolifaciens</name>
    <dbReference type="NCBI Taxonomy" id="400055"/>
    <lineage>
        <taxon>Bacteria</taxon>
        <taxon>Pseudomonadati</taxon>
        <taxon>Bacteroidota</taxon>
        <taxon>Flavobacteriia</taxon>
        <taxon>Flavobacteriales</taxon>
        <taxon>Flavobacteriaceae</taxon>
        <taxon>Robiginitalea</taxon>
    </lineage>
</organism>
<dbReference type="InterPro" id="IPR029026">
    <property type="entry name" value="tRNA_m1G_MTases_N"/>
</dbReference>
<name>A0A1I6FSF2_9FLAO</name>
<dbReference type="CDD" id="cd18097">
    <property type="entry name" value="SpoU-like"/>
    <property type="match status" value="1"/>
</dbReference>
<dbReference type="EMBL" id="FOYQ01000001">
    <property type="protein sequence ID" value="SFR32875.1"/>
    <property type="molecule type" value="Genomic_DNA"/>
</dbReference>
<gene>
    <name evidence="4" type="ORF">SAMN04490243_0568</name>
</gene>
<evidence type="ECO:0000313" key="5">
    <source>
        <dbReference type="Proteomes" id="UP000199534"/>
    </source>
</evidence>
<dbReference type="AlphaFoldDB" id="A0A1I6FSF2"/>
<proteinExistence type="predicted"/>